<evidence type="ECO:0000313" key="2">
    <source>
        <dbReference type="EMBL" id="GAF46467.1"/>
    </source>
</evidence>
<keyword evidence="3" id="KW-1185">Reference proteome</keyword>
<sequence length="114" mass="11373">MNRNTLRTAITTAAIATTIVGIGAGTATASPTAEPDGAPTIGVLLGSDAPNGTIGENWTCTIRQGLTTGTENGTGLTKQRKVVINPTVGDWQPGPVSGYCWGPKGVVPVQGAAG</sequence>
<evidence type="ECO:0000313" key="3">
    <source>
        <dbReference type="Proteomes" id="UP000019491"/>
    </source>
</evidence>
<reference evidence="2 3" key="1">
    <citation type="submission" date="2014-02" db="EMBL/GenBank/DDBJ databases">
        <title>Whole genome shotgun sequence of Rhodococcus wratislaviensis NBRC 100605.</title>
        <authorList>
            <person name="Hosoyama A."/>
            <person name="Tsuchikane K."/>
            <person name="Yoshida I."/>
            <person name="Ohji S."/>
            <person name="Ichikawa N."/>
            <person name="Yamazoe A."/>
            <person name="Fujita N."/>
        </authorList>
    </citation>
    <scope>NUCLEOTIDE SEQUENCE [LARGE SCALE GENOMIC DNA]</scope>
    <source>
        <strain evidence="2 3">NBRC 100605</strain>
    </source>
</reference>
<dbReference type="RefSeq" id="WP_037234132.1">
    <property type="nucleotide sequence ID" value="NZ_BAWF01000031.1"/>
</dbReference>
<dbReference type="Proteomes" id="UP000019491">
    <property type="component" value="Unassembled WGS sequence"/>
</dbReference>
<gene>
    <name evidence="2" type="ORF">RW1_031_00510</name>
</gene>
<feature type="signal peptide" evidence="1">
    <location>
        <begin position="1"/>
        <end position="29"/>
    </location>
</feature>
<organism evidence="2 3">
    <name type="scientific">Rhodococcus wratislaviensis NBRC 100605</name>
    <dbReference type="NCBI Taxonomy" id="1219028"/>
    <lineage>
        <taxon>Bacteria</taxon>
        <taxon>Bacillati</taxon>
        <taxon>Actinomycetota</taxon>
        <taxon>Actinomycetes</taxon>
        <taxon>Mycobacteriales</taxon>
        <taxon>Nocardiaceae</taxon>
        <taxon>Rhodococcus</taxon>
    </lineage>
</organism>
<proteinExistence type="predicted"/>
<keyword evidence="1" id="KW-0732">Signal</keyword>
<accession>X0Q5F4</accession>
<feature type="chain" id="PRO_5004946621" evidence="1">
    <location>
        <begin position="30"/>
        <end position="114"/>
    </location>
</feature>
<name>X0Q5F4_RHOWR</name>
<comment type="caution">
    <text evidence="2">The sequence shown here is derived from an EMBL/GenBank/DDBJ whole genome shotgun (WGS) entry which is preliminary data.</text>
</comment>
<protein>
    <submittedName>
        <fullName evidence="2">Uncharacterized protein</fullName>
    </submittedName>
</protein>
<dbReference type="OrthoDB" id="9986407at2"/>
<dbReference type="EMBL" id="BAWF01000031">
    <property type="protein sequence ID" value="GAF46467.1"/>
    <property type="molecule type" value="Genomic_DNA"/>
</dbReference>
<evidence type="ECO:0000256" key="1">
    <source>
        <dbReference type="SAM" id="SignalP"/>
    </source>
</evidence>
<dbReference type="AlphaFoldDB" id="X0Q5F4"/>